<protein>
    <submittedName>
        <fullName evidence="2">Uncharacterized protein</fullName>
    </submittedName>
</protein>
<dbReference type="EMBL" id="OP765584">
    <property type="protein sequence ID" value="UZT29183.1"/>
    <property type="molecule type" value="Genomic_DNA"/>
</dbReference>
<organism evidence="2">
    <name type="scientific">Nucleocytoviricota sp</name>
    <dbReference type="NCBI Taxonomy" id="2809609"/>
    <lineage>
        <taxon>Viruses</taxon>
        <taxon>Varidnaviria</taxon>
        <taxon>Bamfordvirae</taxon>
        <taxon>Nucleocytoviricota</taxon>
    </lineage>
</organism>
<sequence>MNNSENNYCEECDNDLGITFKKYKNSKKKINENIEKFNFIPINFESLPNYYCNLCNKNNHKIDKCPLLIDNISFNDSLSKKEKSSFSLSLSKKIIKKSILKSYKLNNDFDICYQLSNLNIKITNKKKVKFNLPTTH</sequence>
<reference evidence="2" key="1">
    <citation type="submission" date="2022-11" db="EMBL/GenBank/DDBJ databases">
        <title>Genomics discovery of giant fungal viruses from subsurface oceanic crustal fluids.</title>
        <authorList>
            <person name="Bhattacharjee A.S."/>
            <person name="Schulz F."/>
            <person name="Woyke T."/>
            <person name="Orcutt B.N."/>
            <person name="Matinez Martinez J."/>
        </authorList>
    </citation>
    <scope>NUCLEOTIDE SEQUENCE</scope>
    <source>
        <strain evidence="1">VSAG1.JdFR</strain>
        <strain evidence="2">VSAG8.JdFR</strain>
    </source>
</reference>
<evidence type="ECO:0000313" key="1">
    <source>
        <dbReference type="EMBL" id="UZT28840.1"/>
    </source>
</evidence>
<accession>A0A9E8GAZ4</accession>
<name>A0A9E8GAZ4_9VIRU</name>
<evidence type="ECO:0000313" key="2">
    <source>
        <dbReference type="EMBL" id="UZT29183.1"/>
    </source>
</evidence>
<proteinExistence type="predicted"/>
<dbReference type="EMBL" id="OP765507">
    <property type="protein sequence ID" value="UZT28840.1"/>
    <property type="molecule type" value="Genomic_DNA"/>
</dbReference>